<dbReference type="GO" id="GO:0055085">
    <property type="term" value="P:transmembrane transport"/>
    <property type="evidence" value="ECO:0007669"/>
    <property type="project" value="InterPro"/>
</dbReference>
<feature type="domain" description="ABC transmembrane type-1" evidence="6">
    <location>
        <begin position="143"/>
        <end position="331"/>
    </location>
</feature>
<feature type="transmembrane region" description="Helical" evidence="5">
    <location>
        <begin position="208"/>
        <end position="225"/>
    </location>
</feature>
<keyword evidence="5" id="KW-0813">Transport</keyword>
<dbReference type="GO" id="GO:0005886">
    <property type="term" value="C:plasma membrane"/>
    <property type="evidence" value="ECO:0007669"/>
    <property type="project" value="UniProtKB-SubCell"/>
</dbReference>
<gene>
    <name evidence="7" type="primary">yejE</name>
    <name evidence="7" type="ORF">VPAL9027_01135</name>
</gene>
<evidence type="ECO:0000256" key="1">
    <source>
        <dbReference type="ARBA" id="ARBA00004651"/>
    </source>
</evidence>
<organism evidence="7 8">
    <name type="scientific">Vibrio palustris</name>
    <dbReference type="NCBI Taxonomy" id="1918946"/>
    <lineage>
        <taxon>Bacteria</taxon>
        <taxon>Pseudomonadati</taxon>
        <taxon>Pseudomonadota</taxon>
        <taxon>Gammaproteobacteria</taxon>
        <taxon>Vibrionales</taxon>
        <taxon>Vibrionaceae</taxon>
        <taxon>Vibrio</taxon>
    </lineage>
</organism>
<evidence type="ECO:0000313" key="7">
    <source>
        <dbReference type="EMBL" id="SJL83186.1"/>
    </source>
</evidence>
<feature type="transmembrane region" description="Helical" evidence="5">
    <location>
        <begin position="260"/>
        <end position="282"/>
    </location>
</feature>
<evidence type="ECO:0000256" key="5">
    <source>
        <dbReference type="RuleBase" id="RU363032"/>
    </source>
</evidence>
<keyword evidence="2 5" id="KW-0812">Transmembrane</keyword>
<feature type="transmembrane region" description="Helical" evidence="5">
    <location>
        <begin position="183"/>
        <end position="202"/>
    </location>
</feature>
<evidence type="ECO:0000259" key="6">
    <source>
        <dbReference type="PROSITE" id="PS50928"/>
    </source>
</evidence>
<dbReference type="GO" id="GO:0042884">
    <property type="term" value="P:microcin transport"/>
    <property type="evidence" value="ECO:0007669"/>
    <property type="project" value="TreeGrafter"/>
</dbReference>
<feature type="transmembrane region" description="Helical" evidence="5">
    <location>
        <begin position="21"/>
        <end position="42"/>
    </location>
</feature>
<dbReference type="Pfam" id="PF00528">
    <property type="entry name" value="BPD_transp_1"/>
    <property type="match status" value="1"/>
</dbReference>
<dbReference type="RefSeq" id="WP_077313093.1">
    <property type="nucleotide sequence ID" value="NZ_AP024887.1"/>
</dbReference>
<evidence type="ECO:0000313" key="8">
    <source>
        <dbReference type="Proteomes" id="UP000189475"/>
    </source>
</evidence>
<dbReference type="SUPFAM" id="SSF161098">
    <property type="entry name" value="MetI-like"/>
    <property type="match status" value="1"/>
</dbReference>
<evidence type="ECO:0000256" key="4">
    <source>
        <dbReference type="ARBA" id="ARBA00023136"/>
    </source>
</evidence>
<dbReference type="InterPro" id="IPR035906">
    <property type="entry name" value="MetI-like_sf"/>
</dbReference>
<name>A0A1R4B2R2_9VIBR</name>
<evidence type="ECO:0000256" key="2">
    <source>
        <dbReference type="ARBA" id="ARBA00022692"/>
    </source>
</evidence>
<dbReference type="EMBL" id="FUFT01000002">
    <property type="protein sequence ID" value="SJL83186.1"/>
    <property type="molecule type" value="Genomic_DNA"/>
</dbReference>
<keyword evidence="8" id="KW-1185">Reference proteome</keyword>
<dbReference type="AlphaFoldDB" id="A0A1R4B2R2"/>
<reference evidence="7 8" key="1">
    <citation type="submission" date="2017-02" db="EMBL/GenBank/DDBJ databases">
        <authorList>
            <person name="Peterson S.W."/>
        </authorList>
    </citation>
    <scope>NUCLEOTIDE SEQUENCE [LARGE SCALE GENOMIC DNA]</scope>
    <source>
        <strain evidence="7 8">CECT 9027</strain>
    </source>
</reference>
<sequence>MLAISPLTRKKITNFKRIRRGYYSFVILTLLIFLSLIAELFINSKALMVHYEGNNYFPVFSHVHQASEFGQSGSGEVNYRQLQKTFEHQQGDNYVIMPIVPFNPLEQDFSGHYPPTSPNAEQQHYLGTDVIGRDILARLVYGFRTAICFALVTMVLSFMIGITVGCAMGFIGGKFDMFFQRFIEVWSMVPFLYVIMILVSIIQPTFTLFVAINVLFNWIGITWYMRTMTYKEASRDYVMAAKALGASSSRIIFKHILPNTMVMVVTLAPFAIAGNITALTALDYLGLGLMPPTPSWGELLQQGKSNLDSPWIVSSVVCSIVAILVMVTFIGEAVRAAFDPKKFTRYI</sequence>
<dbReference type="PANTHER" id="PTHR30325">
    <property type="entry name" value="MEMBRANE COMPONENT OF ABC TRANSPORTER"/>
    <property type="match status" value="1"/>
</dbReference>
<accession>A0A1R4B2R2</accession>
<keyword evidence="4 5" id="KW-0472">Membrane</keyword>
<proteinExistence type="inferred from homology"/>
<keyword evidence="3 5" id="KW-1133">Transmembrane helix</keyword>
<feature type="transmembrane region" description="Helical" evidence="5">
    <location>
        <begin position="143"/>
        <end position="171"/>
    </location>
</feature>
<dbReference type="PROSITE" id="PS50928">
    <property type="entry name" value="ABC_TM1"/>
    <property type="match status" value="1"/>
</dbReference>
<evidence type="ECO:0000256" key="3">
    <source>
        <dbReference type="ARBA" id="ARBA00022989"/>
    </source>
</evidence>
<comment type="subcellular location">
    <subcellularLocation>
        <location evidence="1 5">Cell membrane</location>
        <topology evidence="1 5">Multi-pass membrane protein</topology>
    </subcellularLocation>
</comment>
<dbReference type="Gene3D" id="1.10.3720.10">
    <property type="entry name" value="MetI-like"/>
    <property type="match status" value="1"/>
</dbReference>
<dbReference type="PANTHER" id="PTHR30325:SF0">
    <property type="entry name" value="INNER MEMBRANE ABC TRANSPORTER PERMEASE PROTEIN YEJE"/>
    <property type="match status" value="1"/>
</dbReference>
<dbReference type="InterPro" id="IPR000515">
    <property type="entry name" value="MetI-like"/>
</dbReference>
<comment type="similarity">
    <text evidence="5">Belongs to the binding-protein-dependent transport system permease family.</text>
</comment>
<feature type="transmembrane region" description="Helical" evidence="5">
    <location>
        <begin position="311"/>
        <end position="338"/>
    </location>
</feature>
<protein>
    <submittedName>
        <fullName evidence="7">Inner membrane ABC transporter permease protein YejE</fullName>
    </submittedName>
</protein>
<dbReference type="CDD" id="cd06261">
    <property type="entry name" value="TM_PBP2"/>
    <property type="match status" value="1"/>
</dbReference>
<dbReference type="Proteomes" id="UP000189475">
    <property type="component" value="Unassembled WGS sequence"/>
</dbReference>
<dbReference type="STRING" id="1918946.VPAL9027_01135"/>
<dbReference type="OrthoDB" id="9805884at2"/>